<evidence type="ECO:0000313" key="2">
    <source>
        <dbReference type="EMBL" id="BAT90396.1"/>
    </source>
</evidence>
<sequence>MVGLVVGHSTSWSAIRPRGRYDGRSAWWVVDLVVGRPGDGPLDQVADHQADHLPGRTLGQPTIRPSGRPPRRVADHQTDHHADHSFLLVDGVRLSNWLIQDGDPSLYGVVHERLLAMYICVGHGIEAEKQLREMKLWR</sequence>
<dbReference type="AlphaFoldDB" id="A0A0S3SC42"/>
<feature type="region of interest" description="Disordered" evidence="1">
    <location>
        <begin position="52"/>
        <end position="77"/>
    </location>
</feature>
<accession>A0A0S3SC42</accession>
<organism evidence="2 3">
    <name type="scientific">Vigna angularis var. angularis</name>
    <dbReference type="NCBI Taxonomy" id="157739"/>
    <lineage>
        <taxon>Eukaryota</taxon>
        <taxon>Viridiplantae</taxon>
        <taxon>Streptophyta</taxon>
        <taxon>Embryophyta</taxon>
        <taxon>Tracheophyta</taxon>
        <taxon>Spermatophyta</taxon>
        <taxon>Magnoliopsida</taxon>
        <taxon>eudicotyledons</taxon>
        <taxon>Gunneridae</taxon>
        <taxon>Pentapetalae</taxon>
        <taxon>rosids</taxon>
        <taxon>fabids</taxon>
        <taxon>Fabales</taxon>
        <taxon>Fabaceae</taxon>
        <taxon>Papilionoideae</taxon>
        <taxon>50 kb inversion clade</taxon>
        <taxon>NPAAA clade</taxon>
        <taxon>indigoferoid/millettioid clade</taxon>
        <taxon>Phaseoleae</taxon>
        <taxon>Vigna</taxon>
    </lineage>
</organism>
<name>A0A0S3SC42_PHAAN</name>
<proteinExistence type="predicted"/>
<evidence type="ECO:0000313" key="3">
    <source>
        <dbReference type="Proteomes" id="UP000291084"/>
    </source>
</evidence>
<gene>
    <name evidence="2" type="primary">Vigan.06G163800</name>
    <name evidence="2" type="ORF">VIGAN_06163800</name>
</gene>
<dbReference type="EMBL" id="AP015039">
    <property type="protein sequence ID" value="BAT90396.1"/>
    <property type="molecule type" value="Genomic_DNA"/>
</dbReference>
<dbReference type="PANTHER" id="PTHR47880:SF1">
    <property type="entry name" value="OS05G0353300 PROTEIN"/>
    <property type="match status" value="1"/>
</dbReference>
<dbReference type="Proteomes" id="UP000291084">
    <property type="component" value="Chromosome 6"/>
</dbReference>
<dbReference type="PANTHER" id="PTHR47880">
    <property type="entry name" value="OS05G0353300 PROTEIN"/>
    <property type="match status" value="1"/>
</dbReference>
<keyword evidence="3" id="KW-1185">Reference proteome</keyword>
<reference evidence="2 3" key="1">
    <citation type="journal article" date="2015" name="Sci. Rep.">
        <title>The power of single molecule real-time sequencing technology in the de novo assembly of a eukaryotic genome.</title>
        <authorList>
            <person name="Sakai H."/>
            <person name="Naito K."/>
            <person name="Ogiso-Tanaka E."/>
            <person name="Takahashi Y."/>
            <person name="Iseki K."/>
            <person name="Muto C."/>
            <person name="Satou K."/>
            <person name="Teruya K."/>
            <person name="Shiroma A."/>
            <person name="Shimoji M."/>
            <person name="Hirano T."/>
            <person name="Itoh T."/>
            <person name="Kaga A."/>
            <person name="Tomooka N."/>
        </authorList>
    </citation>
    <scope>NUCLEOTIDE SEQUENCE [LARGE SCALE GENOMIC DNA]</scope>
    <source>
        <strain evidence="3">cv. Shumari</strain>
    </source>
</reference>
<protein>
    <submittedName>
        <fullName evidence="2">Uncharacterized protein</fullName>
    </submittedName>
</protein>
<evidence type="ECO:0000256" key="1">
    <source>
        <dbReference type="SAM" id="MobiDB-lite"/>
    </source>
</evidence>